<dbReference type="Gene3D" id="3.20.20.100">
    <property type="entry name" value="NADP-dependent oxidoreductase domain"/>
    <property type="match status" value="1"/>
</dbReference>
<evidence type="ECO:0000259" key="1">
    <source>
        <dbReference type="Pfam" id="PF00248"/>
    </source>
</evidence>
<proteinExistence type="predicted"/>
<organism evidence="2 3">
    <name type="scientific">Marasmius tenuissimus</name>
    <dbReference type="NCBI Taxonomy" id="585030"/>
    <lineage>
        <taxon>Eukaryota</taxon>
        <taxon>Fungi</taxon>
        <taxon>Dikarya</taxon>
        <taxon>Basidiomycota</taxon>
        <taxon>Agaricomycotina</taxon>
        <taxon>Agaricomycetes</taxon>
        <taxon>Agaricomycetidae</taxon>
        <taxon>Agaricales</taxon>
        <taxon>Marasmiineae</taxon>
        <taxon>Marasmiaceae</taxon>
        <taxon>Marasmius</taxon>
    </lineage>
</organism>
<dbReference type="EMBL" id="JBBXMP010000006">
    <property type="protein sequence ID" value="KAL0070570.1"/>
    <property type="molecule type" value="Genomic_DNA"/>
</dbReference>
<dbReference type="Proteomes" id="UP001437256">
    <property type="component" value="Unassembled WGS sequence"/>
</dbReference>
<dbReference type="InterPro" id="IPR023210">
    <property type="entry name" value="NADP_OxRdtase_dom"/>
</dbReference>
<accession>A0ABR3AAP1</accession>
<dbReference type="Pfam" id="PF00248">
    <property type="entry name" value="Aldo_ket_red"/>
    <property type="match status" value="1"/>
</dbReference>
<evidence type="ECO:0000313" key="2">
    <source>
        <dbReference type="EMBL" id="KAL0070570.1"/>
    </source>
</evidence>
<sequence>MADHYGDAELIYGSFRNKLKPEVRAQTLAASKWCVFKSVPEPVTAALVLNAVRERARRLQGKIDLLQFHWNDYEDRNYLIVLAELVKLTKTCPSLVSHIGLCNFDAEHTEAVCQYLLAEIGEVGIVSNQVQFSLVDSRPLMKMVPVCERYGIKLLTYGTFCGGFLSNKWLGVKSPEIYCETMGLTPSQRKYFDVISTWGSWSNLQTLLSTLKTIADKHGVDVSNVAARWVLDCPTVGAVIVGTRLGVSSNIHSNLKVFAFCLDEEDRAKIEAVALGQRARAVFERIGDCGTEYR</sequence>
<feature type="domain" description="NADP-dependent oxidoreductase" evidence="1">
    <location>
        <begin position="1"/>
        <end position="273"/>
    </location>
</feature>
<dbReference type="PANTHER" id="PTHR43147:SF2">
    <property type="entry name" value="NADP-DEPENDENT OXIDOREDUCTASE DOMAIN-CONTAINING PROTEIN"/>
    <property type="match status" value="1"/>
</dbReference>
<dbReference type="SUPFAM" id="SSF51430">
    <property type="entry name" value="NAD(P)-linked oxidoreductase"/>
    <property type="match status" value="1"/>
</dbReference>
<comment type="caution">
    <text evidence="2">The sequence shown here is derived from an EMBL/GenBank/DDBJ whole genome shotgun (WGS) entry which is preliminary data.</text>
</comment>
<reference evidence="2 3" key="1">
    <citation type="submission" date="2024-05" db="EMBL/GenBank/DDBJ databases">
        <title>A draft genome resource for the thread blight pathogen Marasmius tenuissimus strain MS-2.</title>
        <authorList>
            <person name="Yulfo-Soto G.E."/>
            <person name="Baruah I.K."/>
            <person name="Amoako-Attah I."/>
            <person name="Bukari Y."/>
            <person name="Meinhardt L.W."/>
            <person name="Bailey B.A."/>
            <person name="Cohen S.P."/>
        </authorList>
    </citation>
    <scope>NUCLEOTIDE SEQUENCE [LARGE SCALE GENOMIC DNA]</scope>
    <source>
        <strain evidence="2 3">MS-2</strain>
    </source>
</reference>
<name>A0ABR3AAP1_9AGAR</name>
<dbReference type="InterPro" id="IPR036812">
    <property type="entry name" value="NAD(P)_OxRdtase_dom_sf"/>
</dbReference>
<protein>
    <recommendedName>
        <fullName evidence="1">NADP-dependent oxidoreductase domain-containing protein</fullName>
    </recommendedName>
</protein>
<evidence type="ECO:0000313" key="3">
    <source>
        <dbReference type="Proteomes" id="UP001437256"/>
    </source>
</evidence>
<dbReference type="PANTHER" id="PTHR43147">
    <property type="entry name" value="PROTEIN TAS"/>
    <property type="match status" value="1"/>
</dbReference>
<gene>
    <name evidence="2" type="ORF">AAF712_002409</name>
</gene>
<keyword evidence="3" id="KW-1185">Reference proteome</keyword>